<dbReference type="InterPro" id="IPR050557">
    <property type="entry name" value="RTX_toxin/Mannuronan_C5-epim"/>
</dbReference>
<dbReference type="InterPro" id="IPR011049">
    <property type="entry name" value="Serralysin-like_metalloprot_C"/>
</dbReference>
<keyword evidence="3" id="KW-0964">Secreted</keyword>
<accession>A0A859QNR5</accession>
<dbReference type="PANTHER" id="PTHR38340">
    <property type="entry name" value="S-LAYER PROTEIN"/>
    <property type="match status" value="1"/>
</dbReference>
<evidence type="ECO:0000256" key="6">
    <source>
        <dbReference type="ARBA" id="ARBA00023026"/>
    </source>
</evidence>
<dbReference type="GO" id="GO:0016020">
    <property type="term" value="C:membrane"/>
    <property type="evidence" value="ECO:0007669"/>
    <property type="project" value="UniProtKB-SubCell"/>
</dbReference>
<keyword evidence="6" id="KW-0843">Virulence</keyword>
<evidence type="ECO:0000256" key="3">
    <source>
        <dbReference type="ARBA" id="ARBA00022525"/>
    </source>
</evidence>
<dbReference type="Proteomes" id="UP000510721">
    <property type="component" value="Chromosome"/>
</dbReference>
<dbReference type="PRINTS" id="PR01488">
    <property type="entry name" value="RTXTOXINA"/>
</dbReference>
<dbReference type="RefSeq" id="WP_180937948.1">
    <property type="nucleotide sequence ID" value="NZ_CP041238.1"/>
</dbReference>
<reference evidence="8 9" key="1">
    <citation type="submission" date="2019-06" db="EMBL/GenBank/DDBJ databases">
        <title>Complete genome sequence of Ensifer mexicanus ITTG R7 isolated from nodules of Acacia angustissima (Mill.) Kuntze.</title>
        <authorList>
            <person name="Rincon-Rosales R."/>
            <person name="Rogel M.A."/>
            <person name="Guerrero G."/>
            <person name="Rincon-Molina C.I."/>
            <person name="Lopez-Lopez A."/>
            <person name="Martinez-Romero E."/>
        </authorList>
    </citation>
    <scope>NUCLEOTIDE SEQUENCE [LARGE SCALE GENOMIC DNA]</scope>
    <source>
        <strain evidence="8 9">ITTG R7</strain>
    </source>
</reference>
<dbReference type="NCBIfam" id="NF046115">
    <property type="entry name" value="Ca_rpt_SMc04171"/>
    <property type="match status" value="1"/>
</dbReference>
<keyword evidence="4" id="KW-0800">Toxin</keyword>
<evidence type="ECO:0000256" key="5">
    <source>
        <dbReference type="ARBA" id="ARBA00022737"/>
    </source>
</evidence>
<dbReference type="GO" id="GO:0005576">
    <property type="term" value="C:extracellular region"/>
    <property type="evidence" value="ECO:0007669"/>
    <property type="project" value="UniProtKB-SubCell"/>
</dbReference>
<comment type="subcellular location">
    <subcellularLocation>
        <location evidence="1">Membrane</location>
    </subcellularLocation>
    <subcellularLocation>
        <location evidence="2">Secreted</location>
    </subcellularLocation>
</comment>
<proteinExistence type="predicted"/>
<dbReference type="InterPro" id="IPR003995">
    <property type="entry name" value="RTX_toxin_determinant-A"/>
</dbReference>
<evidence type="ECO:0000256" key="2">
    <source>
        <dbReference type="ARBA" id="ARBA00004613"/>
    </source>
</evidence>
<evidence type="ECO:0000256" key="1">
    <source>
        <dbReference type="ARBA" id="ARBA00004370"/>
    </source>
</evidence>
<evidence type="ECO:0000256" key="4">
    <source>
        <dbReference type="ARBA" id="ARBA00022656"/>
    </source>
</evidence>
<evidence type="ECO:0000313" key="9">
    <source>
        <dbReference type="Proteomes" id="UP000510721"/>
    </source>
</evidence>
<gene>
    <name evidence="8" type="ORF">FKV68_11505</name>
</gene>
<evidence type="ECO:0000256" key="7">
    <source>
        <dbReference type="ARBA" id="ARBA00023136"/>
    </source>
</evidence>
<organism evidence="8 9">
    <name type="scientific">Sinorhizobium mexicanum</name>
    <dbReference type="NCBI Taxonomy" id="375549"/>
    <lineage>
        <taxon>Bacteria</taxon>
        <taxon>Pseudomonadati</taxon>
        <taxon>Pseudomonadota</taxon>
        <taxon>Alphaproteobacteria</taxon>
        <taxon>Hyphomicrobiales</taxon>
        <taxon>Rhizobiaceae</taxon>
        <taxon>Sinorhizobium/Ensifer group</taxon>
        <taxon>Sinorhizobium</taxon>
    </lineage>
</organism>
<dbReference type="PROSITE" id="PS00330">
    <property type="entry name" value="HEMOLYSIN_CALCIUM"/>
    <property type="match status" value="5"/>
</dbReference>
<keyword evidence="5" id="KW-0677">Repeat</keyword>
<dbReference type="PANTHER" id="PTHR38340:SF1">
    <property type="entry name" value="S-LAYER PROTEIN"/>
    <property type="match status" value="1"/>
</dbReference>
<name>A0A859QNR5_9HYPH</name>
<keyword evidence="7" id="KW-0472">Membrane</keyword>
<dbReference type="GO" id="GO:0005509">
    <property type="term" value="F:calcium ion binding"/>
    <property type="evidence" value="ECO:0007669"/>
    <property type="project" value="InterPro"/>
</dbReference>
<sequence length="538" mass="54070">MATIVGTAGNDALLGTDVKDRIWGLIGDDEIDAGEGDDLVDGGAGDDRLTSMAGYDRLDGGEGDDQIALIGTGGAVTGGAGVDTLVVDLSSVSTTVRFSGEHGHGIIGYNTSNWDHIFFNRIERLVLTTGSGDDRIFGAASDDVISTGAGNDIIGPYGADLDDGTSMFGDDTIDTGSGGDIIVDTSGANRIFAGDDNDNIVTTLSSAVIDGGNGRDTLTLSDEGRTEDVTVDFAQGFASTGTLISGIEVASVDLGSGNDTLIAGNLSSLSSHMGEGDNYVFGSGGRDYISSGGGDDALYGGAGDDILISVGGNDVLMGGAGNDEIYDAGTSFDDGETIIDGGAGDDLILVSAPSGIIDGGRGNDTLHVTAPLPGVTNFDAATGVLGKTLIFTNIETFNLAGGAADDIIRTLAGNDTLTGNDGNDRLDGGAGNDLLWGGAGDDVMTGGLGADAFLWSSDTLSRDGVDHITDFDADGGDVLRFIGHASTVTGIDSFADLVAAATETGDGLYIAFNGSSTFGLTLDNVSLSDLSADDIVFA</sequence>
<dbReference type="InterPro" id="IPR001343">
    <property type="entry name" value="Hemolysn_Ca-bd"/>
</dbReference>
<dbReference type="Pfam" id="PF00353">
    <property type="entry name" value="HemolysinCabind"/>
    <property type="match status" value="7"/>
</dbReference>
<dbReference type="KEGG" id="emx:FKV68_11505"/>
<protein>
    <submittedName>
        <fullName evidence="8">Calcium-binding protein</fullName>
    </submittedName>
</protein>
<keyword evidence="9" id="KW-1185">Reference proteome</keyword>
<evidence type="ECO:0000313" key="8">
    <source>
        <dbReference type="EMBL" id="QLL62036.1"/>
    </source>
</evidence>
<dbReference type="SUPFAM" id="SSF51120">
    <property type="entry name" value="beta-Roll"/>
    <property type="match status" value="4"/>
</dbReference>
<dbReference type="InterPro" id="IPR018511">
    <property type="entry name" value="Hemolysin-typ_Ca-bd_CS"/>
</dbReference>
<dbReference type="EMBL" id="CP041238">
    <property type="protein sequence ID" value="QLL62036.1"/>
    <property type="molecule type" value="Genomic_DNA"/>
</dbReference>
<dbReference type="Gene3D" id="2.150.10.10">
    <property type="entry name" value="Serralysin-like metalloprotease, C-terminal"/>
    <property type="match status" value="3"/>
</dbReference>
<dbReference type="AlphaFoldDB" id="A0A859QNR5"/>
<dbReference type="GO" id="GO:0090729">
    <property type="term" value="F:toxin activity"/>
    <property type="evidence" value="ECO:0007669"/>
    <property type="project" value="UniProtKB-KW"/>
</dbReference>
<dbReference type="PRINTS" id="PR00313">
    <property type="entry name" value="CABNDNGRPT"/>
</dbReference>